<dbReference type="STRING" id="765440.A0A0C3FTE7"/>
<keyword evidence="3" id="KW-1185">Reference proteome</keyword>
<dbReference type="InParanoid" id="A0A0C3FTE7"/>
<sequence>MIRFHSVPADAALPPAEVHQISQRFASEEKKNLAQVIYLCHPSRPVMDHSTNHSYKLHIGSADGIVWAGKRSPNLYVEIKVENSMVLKSKVIERKKTPTWNEDFIINGNNSAIICLSIIHYNWPFGGNTCVGRIDIRLGTLLAQCTNGKLTSLKVTSETADTLTGIIAINLTRHTDVQNVARADVDSLSKLGASQLESFKAAGRLTDLEESIKNLKKAVQFTDDGLPEKPTYLYHLGTSQRHRFERLGDLADLEASISNLQVAVQFTDNGHPDKAAHLSDLGTSQRARFEQLGELADLKGSILNLTKAAKLTNDGHINKAVYLSGLGNSQLGLFDRLGDMTILEDAISNLQNAVRLTKDGHPEKPGYLSNLGSAQGRRFECLGNLVDLEGSISNLKRAVKLTDDRHQNKPLLLSNLGISQQTRFERIGELADIEDSISNLRKAVQLTGDDHTNKAMYLSSLGDGQRARFERIGELADIEDSVTNMQKAVQLTDDRHKNMGAYLSNLGASQRIRFERLGKLTDLHASISNLNAAVQLTDDRRLNKPLLLSNLGDSQRDRFRRLGKLSDIDNSISNLKRAVQLTNDGRPNKPGLLSNLGMSQKCRFDRIGKLTDLEDSISNLRKAVQLTDDGVPNKVLFLINLGDSQALRFEHFSDPADHAAAISAFRTAARLPTAYPSRALFAARRWALSSHLNNDLLSALEGYCTALETLPKVAWLGLSTDSRQKWLVEEGAEDLSRLAASCAIQLGHFEEAVELLDLGRSIFWQQASTLRGDLERLREEAPAMAAQFESAGQKLEASNFSNSPLHVDQGVGVDIGEERRRLVSVWENLLDKIRQLPEFEYFLRPVPFRQLRQAATGGLVVIINASEYRVDALIFDEVREIEHVSLPDIDLDTLSQLARDIRLLPTDGSQRRRQNYISRSLKPALREVWNNIILAIFDKIHVSSKINSDMHKHHIFWYPTGPLTFIPIHAAGLGGTVDVTNLVISSYVTTLSSSLQARNKSTRSLDRTSKLLAVSQPDTPGQNPIPLSTEEVDRVVQVVSLSTDNIVWLHGSDATVDRVSSALDSCSWVHFACHGMQHPTSGLDSAFALHDGNLDIAKMAPKKLPNAQFAFLSVCHAAAGVRDMPGEAMHLAGGLQFAGFPSIIATMWGIRDADAPIVANHTYEYLFRNGAEAFNPSDAAAALNRAILRLREDPNVTVDRWAPFIHFGM</sequence>
<dbReference type="Gene3D" id="2.60.40.150">
    <property type="entry name" value="C2 domain"/>
    <property type="match status" value="1"/>
</dbReference>
<gene>
    <name evidence="2" type="ORF">PILCRDRAFT_819834</name>
</gene>
<organism evidence="2 3">
    <name type="scientific">Piloderma croceum (strain F 1598)</name>
    <dbReference type="NCBI Taxonomy" id="765440"/>
    <lineage>
        <taxon>Eukaryota</taxon>
        <taxon>Fungi</taxon>
        <taxon>Dikarya</taxon>
        <taxon>Basidiomycota</taxon>
        <taxon>Agaricomycotina</taxon>
        <taxon>Agaricomycetes</taxon>
        <taxon>Agaricomycetidae</taxon>
        <taxon>Atheliales</taxon>
        <taxon>Atheliaceae</taxon>
        <taxon>Piloderma</taxon>
    </lineage>
</organism>
<proteinExistence type="predicted"/>
<dbReference type="InterPro" id="IPR011990">
    <property type="entry name" value="TPR-like_helical_dom_sf"/>
</dbReference>
<dbReference type="Proteomes" id="UP000054166">
    <property type="component" value="Unassembled WGS sequence"/>
</dbReference>
<dbReference type="InterPro" id="IPR035892">
    <property type="entry name" value="C2_domain_sf"/>
</dbReference>
<dbReference type="Pfam" id="PF12770">
    <property type="entry name" value="CHAT"/>
    <property type="match status" value="1"/>
</dbReference>
<dbReference type="Pfam" id="PF00168">
    <property type="entry name" value="C2"/>
    <property type="match status" value="1"/>
</dbReference>
<dbReference type="OrthoDB" id="9991317at2759"/>
<dbReference type="InterPro" id="IPR000008">
    <property type="entry name" value="C2_dom"/>
</dbReference>
<protein>
    <recommendedName>
        <fullName evidence="1">C2 domain-containing protein</fullName>
    </recommendedName>
</protein>
<feature type="domain" description="C2" evidence="1">
    <location>
        <begin position="32"/>
        <end position="152"/>
    </location>
</feature>
<dbReference type="PANTHER" id="PTHR19959:SF119">
    <property type="entry name" value="FUNGAL LIPASE-LIKE DOMAIN-CONTAINING PROTEIN"/>
    <property type="match status" value="1"/>
</dbReference>
<reference evidence="2 3" key="1">
    <citation type="submission" date="2014-04" db="EMBL/GenBank/DDBJ databases">
        <authorList>
            <consortium name="DOE Joint Genome Institute"/>
            <person name="Kuo A."/>
            <person name="Tarkka M."/>
            <person name="Buscot F."/>
            <person name="Kohler A."/>
            <person name="Nagy L.G."/>
            <person name="Floudas D."/>
            <person name="Copeland A."/>
            <person name="Barry K.W."/>
            <person name="Cichocki N."/>
            <person name="Veneault-Fourrey C."/>
            <person name="LaButti K."/>
            <person name="Lindquist E.A."/>
            <person name="Lipzen A."/>
            <person name="Lundell T."/>
            <person name="Morin E."/>
            <person name="Murat C."/>
            <person name="Sun H."/>
            <person name="Tunlid A."/>
            <person name="Henrissat B."/>
            <person name="Grigoriev I.V."/>
            <person name="Hibbett D.S."/>
            <person name="Martin F."/>
            <person name="Nordberg H.P."/>
            <person name="Cantor M.N."/>
            <person name="Hua S.X."/>
        </authorList>
    </citation>
    <scope>NUCLEOTIDE SEQUENCE [LARGE SCALE GENOMIC DNA]</scope>
    <source>
        <strain evidence="2 3">F 1598</strain>
    </source>
</reference>
<accession>A0A0C3FTE7</accession>
<dbReference type="HOGENOM" id="CLU_001305_0_3_1"/>
<dbReference type="PANTHER" id="PTHR19959">
    <property type="entry name" value="KINESIN LIGHT CHAIN"/>
    <property type="match status" value="1"/>
</dbReference>
<name>A0A0C3FTE7_PILCF</name>
<dbReference type="Gene3D" id="1.25.40.10">
    <property type="entry name" value="Tetratricopeptide repeat domain"/>
    <property type="match status" value="2"/>
</dbReference>
<dbReference type="SUPFAM" id="SSF49562">
    <property type="entry name" value="C2 domain (Calcium/lipid-binding domain, CaLB)"/>
    <property type="match status" value="1"/>
</dbReference>
<dbReference type="SMART" id="SM00239">
    <property type="entry name" value="C2"/>
    <property type="match status" value="1"/>
</dbReference>
<evidence type="ECO:0000313" key="2">
    <source>
        <dbReference type="EMBL" id="KIM83044.1"/>
    </source>
</evidence>
<dbReference type="AlphaFoldDB" id="A0A0C3FTE7"/>
<evidence type="ECO:0000259" key="1">
    <source>
        <dbReference type="PROSITE" id="PS50004"/>
    </source>
</evidence>
<dbReference type="EMBL" id="KN832992">
    <property type="protein sequence ID" value="KIM83044.1"/>
    <property type="molecule type" value="Genomic_DNA"/>
</dbReference>
<dbReference type="PROSITE" id="PS50004">
    <property type="entry name" value="C2"/>
    <property type="match status" value="1"/>
</dbReference>
<evidence type="ECO:0000313" key="3">
    <source>
        <dbReference type="Proteomes" id="UP000054166"/>
    </source>
</evidence>
<dbReference type="CDD" id="cd00030">
    <property type="entry name" value="C2"/>
    <property type="match status" value="1"/>
</dbReference>
<dbReference type="InterPro" id="IPR024983">
    <property type="entry name" value="CHAT_dom"/>
</dbReference>
<reference evidence="3" key="2">
    <citation type="submission" date="2015-01" db="EMBL/GenBank/DDBJ databases">
        <title>Evolutionary Origins and Diversification of the Mycorrhizal Mutualists.</title>
        <authorList>
            <consortium name="DOE Joint Genome Institute"/>
            <consortium name="Mycorrhizal Genomics Consortium"/>
            <person name="Kohler A."/>
            <person name="Kuo A."/>
            <person name="Nagy L.G."/>
            <person name="Floudas D."/>
            <person name="Copeland A."/>
            <person name="Barry K.W."/>
            <person name="Cichocki N."/>
            <person name="Veneault-Fourrey C."/>
            <person name="LaButti K."/>
            <person name="Lindquist E.A."/>
            <person name="Lipzen A."/>
            <person name="Lundell T."/>
            <person name="Morin E."/>
            <person name="Murat C."/>
            <person name="Riley R."/>
            <person name="Ohm R."/>
            <person name="Sun H."/>
            <person name="Tunlid A."/>
            <person name="Henrissat B."/>
            <person name="Grigoriev I.V."/>
            <person name="Hibbett D.S."/>
            <person name="Martin F."/>
        </authorList>
    </citation>
    <scope>NUCLEOTIDE SEQUENCE [LARGE SCALE GENOMIC DNA]</scope>
    <source>
        <strain evidence="3">F 1598</strain>
    </source>
</reference>
<dbReference type="SUPFAM" id="SSF81901">
    <property type="entry name" value="HCP-like"/>
    <property type="match status" value="1"/>
</dbReference>